<feature type="domain" description="NADPH-dependent FMN reductase-like" evidence="3">
    <location>
        <begin position="1"/>
        <end position="140"/>
    </location>
</feature>
<dbReference type="GO" id="GO:0005829">
    <property type="term" value="C:cytosol"/>
    <property type="evidence" value="ECO:0007669"/>
    <property type="project" value="TreeGrafter"/>
</dbReference>
<evidence type="ECO:0000256" key="2">
    <source>
        <dbReference type="ARBA" id="ARBA00022643"/>
    </source>
</evidence>
<protein>
    <submittedName>
        <fullName evidence="4">NADPH-dependent FMN reductase</fullName>
    </submittedName>
</protein>
<dbReference type="GO" id="GO:0016491">
    <property type="term" value="F:oxidoreductase activity"/>
    <property type="evidence" value="ECO:0007669"/>
    <property type="project" value="InterPro"/>
</dbReference>
<reference evidence="4 5" key="1">
    <citation type="submission" date="2014-10" db="EMBL/GenBank/DDBJ databases">
        <title>The Complete Genome Sequence for the Shellfish Pathogen Vibrio coralliilyticus RE98 Isolated from a Shellfish Hatchery.</title>
        <authorList>
            <person name="Richards G.P."/>
            <person name="Bono J.L."/>
            <person name="Watson M.A."/>
            <person name="Needleman D.S."/>
        </authorList>
    </citation>
    <scope>NUCLEOTIDE SEQUENCE [LARGE SCALE GENOMIC DNA]</scope>
    <source>
        <strain evidence="4 5">RE98</strain>
        <plasmid evidence="4 5">p319</plasmid>
    </source>
</reference>
<evidence type="ECO:0000313" key="4">
    <source>
        <dbReference type="EMBL" id="AIW22858.1"/>
    </source>
</evidence>
<gene>
    <name evidence="4" type="ORF">IX92_27855</name>
</gene>
<dbReference type="EMBL" id="CP009620">
    <property type="protein sequence ID" value="AIW22858.1"/>
    <property type="molecule type" value="Genomic_DNA"/>
</dbReference>
<dbReference type="Pfam" id="PF03358">
    <property type="entry name" value="FMN_red"/>
    <property type="match status" value="1"/>
</dbReference>
<dbReference type="Proteomes" id="UP000030081">
    <property type="component" value="Plasmid p319"/>
</dbReference>
<dbReference type="InterPro" id="IPR005025">
    <property type="entry name" value="FMN_Rdtase-like_dom"/>
</dbReference>
<organism evidence="4 5">
    <name type="scientific">Vibrio coralliilyticus</name>
    <dbReference type="NCBI Taxonomy" id="190893"/>
    <lineage>
        <taxon>Bacteria</taxon>
        <taxon>Pseudomonadati</taxon>
        <taxon>Pseudomonadota</taxon>
        <taxon>Gammaproteobacteria</taxon>
        <taxon>Vibrionales</taxon>
        <taxon>Vibrionaceae</taxon>
        <taxon>Vibrio</taxon>
    </lineage>
</organism>
<dbReference type="InterPro" id="IPR050712">
    <property type="entry name" value="NAD(P)H-dep_reductase"/>
</dbReference>
<dbReference type="InterPro" id="IPR029039">
    <property type="entry name" value="Flavoprotein-like_sf"/>
</dbReference>
<evidence type="ECO:0000259" key="3">
    <source>
        <dbReference type="Pfam" id="PF03358"/>
    </source>
</evidence>
<accession>A0AAN0SL32</accession>
<dbReference type="KEGG" id="vcy:IX92_27855"/>
<dbReference type="Gene3D" id="3.40.50.360">
    <property type="match status" value="1"/>
</dbReference>
<keyword evidence="4" id="KW-0614">Plasmid</keyword>
<name>A0AAN0SL32_9VIBR</name>
<dbReference type="AlphaFoldDB" id="A0AAN0SL32"/>
<dbReference type="PANTHER" id="PTHR30543:SF21">
    <property type="entry name" value="NAD(P)H-DEPENDENT FMN REDUCTASE LOT6"/>
    <property type="match status" value="1"/>
</dbReference>
<keyword evidence="2" id="KW-0288">FMN</keyword>
<dbReference type="PANTHER" id="PTHR30543">
    <property type="entry name" value="CHROMATE REDUCTASE"/>
    <property type="match status" value="1"/>
</dbReference>
<keyword evidence="5" id="KW-1185">Reference proteome</keyword>
<geneLocation type="plasmid" evidence="4 5">
    <name>p319</name>
</geneLocation>
<dbReference type="GO" id="GO:0010181">
    <property type="term" value="F:FMN binding"/>
    <property type="evidence" value="ECO:0007669"/>
    <property type="project" value="TreeGrafter"/>
</dbReference>
<sequence length="175" mass="18955">MKIIALGASTSQQSINKALATYAAHLVEGGRVEVLDLNDFELPLYSEDREKTMGQPAAATRFIDKLKEADAIIVSLAEHNGTYTAAFKNLLDWASRVSREVYQHKPVVFLATSPGPGGAASVLDVAVQSAPFFSANVKGSLSIPSFYDHFDASTQRLTNSHIHSQLEAVVHTLTR</sequence>
<keyword evidence="2" id="KW-0285">Flavoprotein</keyword>
<evidence type="ECO:0000256" key="1">
    <source>
        <dbReference type="ARBA" id="ARBA00001917"/>
    </source>
</evidence>
<dbReference type="RefSeq" id="WP_043011771.1">
    <property type="nucleotide sequence ID" value="NZ_CP009620.1"/>
</dbReference>
<dbReference type="SUPFAM" id="SSF52218">
    <property type="entry name" value="Flavoproteins"/>
    <property type="match status" value="1"/>
</dbReference>
<evidence type="ECO:0000313" key="5">
    <source>
        <dbReference type="Proteomes" id="UP000030081"/>
    </source>
</evidence>
<proteinExistence type="predicted"/>
<comment type="cofactor">
    <cofactor evidence="1">
        <name>FMN</name>
        <dbReference type="ChEBI" id="CHEBI:58210"/>
    </cofactor>
</comment>